<proteinExistence type="predicted"/>
<feature type="compositionally biased region" description="Basic and acidic residues" evidence="18">
    <location>
        <begin position="406"/>
        <end position="418"/>
    </location>
</feature>
<feature type="domain" description="WW" evidence="19">
    <location>
        <begin position="56"/>
        <end position="89"/>
    </location>
</feature>
<evidence type="ECO:0000256" key="9">
    <source>
        <dbReference type="ARBA" id="ARBA00023054"/>
    </source>
</evidence>
<dbReference type="InterPro" id="IPR036020">
    <property type="entry name" value="WW_dom_sf"/>
</dbReference>
<evidence type="ECO:0000256" key="17">
    <source>
        <dbReference type="SAM" id="Coils"/>
    </source>
</evidence>
<evidence type="ECO:0000313" key="20">
    <source>
        <dbReference type="EMBL" id="KAK7800281.1"/>
    </source>
</evidence>
<feature type="compositionally biased region" description="Acidic residues" evidence="18">
    <location>
        <begin position="925"/>
        <end position="934"/>
    </location>
</feature>
<dbReference type="Proteomes" id="UP001488838">
    <property type="component" value="Unassembled WGS sequence"/>
</dbReference>
<name>A0AAW0HFC1_MYOGA</name>
<keyword evidence="13" id="KW-0131">Cell cycle</keyword>
<feature type="compositionally biased region" description="Basic and acidic residues" evidence="18">
    <location>
        <begin position="384"/>
        <end position="394"/>
    </location>
</feature>
<evidence type="ECO:0000313" key="21">
    <source>
        <dbReference type="Proteomes" id="UP001488838"/>
    </source>
</evidence>
<organism evidence="20 21">
    <name type="scientific">Myodes glareolus</name>
    <name type="common">Bank vole</name>
    <name type="synonym">Clethrionomys glareolus</name>
    <dbReference type="NCBI Taxonomy" id="447135"/>
    <lineage>
        <taxon>Eukaryota</taxon>
        <taxon>Metazoa</taxon>
        <taxon>Chordata</taxon>
        <taxon>Craniata</taxon>
        <taxon>Vertebrata</taxon>
        <taxon>Euteleostomi</taxon>
        <taxon>Mammalia</taxon>
        <taxon>Eutheria</taxon>
        <taxon>Euarchontoglires</taxon>
        <taxon>Glires</taxon>
        <taxon>Rodentia</taxon>
        <taxon>Myomorpha</taxon>
        <taxon>Muroidea</taxon>
        <taxon>Cricetidae</taxon>
        <taxon>Arvicolinae</taxon>
        <taxon>Myodes</taxon>
    </lineage>
</organism>
<feature type="compositionally biased region" description="Low complexity" evidence="18">
    <location>
        <begin position="1100"/>
        <end position="1115"/>
    </location>
</feature>
<comment type="subcellular location">
    <subcellularLocation>
        <location evidence="1">Cytoplasm</location>
        <location evidence="1">Cytoskeleton</location>
        <location evidence="1">Microtubule organizing center</location>
        <location evidence="1">Centrosome</location>
        <location evidence="1">Centriole</location>
    </subcellularLocation>
    <subcellularLocation>
        <location evidence="2">Nucleus</location>
    </subcellularLocation>
</comment>
<keyword evidence="12" id="KW-0539">Nucleus</keyword>
<dbReference type="GO" id="GO:0005634">
    <property type="term" value="C:nucleus"/>
    <property type="evidence" value="ECO:0007669"/>
    <property type="project" value="UniProtKB-SubCell"/>
</dbReference>
<evidence type="ECO:0000256" key="11">
    <source>
        <dbReference type="ARBA" id="ARBA00023212"/>
    </source>
</evidence>
<feature type="region of interest" description="Disordered" evidence="18">
    <location>
        <begin position="724"/>
        <end position="760"/>
    </location>
</feature>
<feature type="compositionally biased region" description="Low complexity" evidence="18">
    <location>
        <begin position="481"/>
        <end position="500"/>
    </location>
</feature>
<feature type="compositionally biased region" description="Basic and acidic residues" evidence="18">
    <location>
        <begin position="1038"/>
        <end position="1047"/>
    </location>
</feature>
<dbReference type="Gene3D" id="3.30.1470.10">
    <property type="entry name" value="Photosystem I PsaD, reaction center subunit II"/>
    <property type="match status" value="1"/>
</dbReference>
<evidence type="ECO:0000256" key="2">
    <source>
        <dbReference type="ARBA" id="ARBA00004123"/>
    </source>
</evidence>
<dbReference type="GO" id="GO:0060271">
    <property type="term" value="P:cilium assembly"/>
    <property type="evidence" value="ECO:0007669"/>
    <property type="project" value="TreeGrafter"/>
</dbReference>
<evidence type="ECO:0000259" key="19">
    <source>
        <dbReference type="PROSITE" id="PS50020"/>
    </source>
</evidence>
<feature type="compositionally biased region" description="Low complexity" evidence="18">
    <location>
        <begin position="419"/>
        <end position="433"/>
    </location>
</feature>
<feature type="region of interest" description="Disordered" evidence="18">
    <location>
        <begin position="806"/>
        <end position="950"/>
    </location>
</feature>
<evidence type="ECO:0000256" key="15">
    <source>
        <dbReference type="ARBA" id="ARBA00061715"/>
    </source>
</evidence>
<feature type="compositionally biased region" description="Basic residues" evidence="18">
    <location>
        <begin position="109"/>
        <end position="121"/>
    </location>
</feature>
<dbReference type="GO" id="GO:0051301">
    <property type="term" value="P:cell division"/>
    <property type="evidence" value="ECO:0007669"/>
    <property type="project" value="UniProtKB-KW"/>
</dbReference>
<protein>
    <recommendedName>
        <fullName evidence="16">Centrosomal protein of 164 kDa</fullName>
    </recommendedName>
</protein>
<evidence type="ECO:0000256" key="16">
    <source>
        <dbReference type="ARBA" id="ARBA00067900"/>
    </source>
</evidence>
<evidence type="ECO:0000256" key="18">
    <source>
        <dbReference type="SAM" id="MobiDB-lite"/>
    </source>
</evidence>
<keyword evidence="3" id="KW-0963">Cytoplasm</keyword>
<keyword evidence="7" id="KW-0498">Mitosis</keyword>
<evidence type="ECO:0000256" key="12">
    <source>
        <dbReference type="ARBA" id="ARBA00023242"/>
    </source>
</evidence>
<feature type="compositionally biased region" description="Basic and acidic residues" evidence="18">
    <location>
        <begin position="992"/>
        <end position="1016"/>
    </location>
</feature>
<feature type="region of interest" description="Disordered" evidence="18">
    <location>
        <begin position="984"/>
        <end position="1124"/>
    </location>
</feature>
<evidence type="ECO:0000256" key="4">
    <source>
        <dbReference type="ARBA" id="ARBA00022553"/>
    </source>
</evidence>
<reference evidence="20 21" key="1">
    <citation type="journal article" date="2023" name="bioRxiv">
        <title>Conserved and derived expression patterns and positive selection on dental genes reveal complex evolutionary context of ever-growing rodent molars.</title>
        <authorList>
            <person name="Calamari Z.T."/>
            <person name="Song A."/>
            <person name="Cohen E."/>
            <person name="Akter M."/>
            <person name="Roy R.D."/>
            <person name="Hallikas O."/>
            <person name="Christensen M.M."/>
            <person name="Li P."/>
            <person name="Marangoni P."/>
            <person name="Jernvall J."/>
            <person name="Klein O.D."/>
        </authorList>
    </citation>
    <scope>NUCLEOTIDE SEQUENCE [LARGE SCALE GENOMIC DNA]</scope>
    <source>
        <strain evidence="20">V071</strain>
    </source>
</reference>
<dbReference type="SMART" id="SM00456">
    <property type="entry name" value="WW"/>
    <property type="match status" value="1"/>
</dbReference>
<feature type="compositionally biased region" description="Basic and acidic residues" evidence="18">
    <location>
        <begin position="1072"/>
        <end position="1081"/>
    </location>
</feature>
<keyword evidence="21" id="KW-1185">Reference proteome</keyword>
<feature type="compositionally biased region" description="Polar residues" evidence="18">
    <location>
        <begin position="842"/>
        <end position="878"/>
    </location>
</feature>
<gene>
    <name evidence="20" type="ORF">U0070_017427</name>
</gene>
<dbReference type="PROSITE" id="PS50020">
    <property type="entry name" value="WW_DOMAIN_2"/>
    <property type="match status" value="1"/>
</dbReference>
<keyword evidence="11" id="KW-0206">Cytoskeleton</keyword>
<dbReference type="InterPro" id="IPR001202">
    <property type="entry name" value="WW_dom"/>
</dbReference>
<dbReference type="GO" id="GO:0097539">
    <property type="term" value="C:ciliary transition fiber"/>
    <property type="evidence" value="ECO:0007669"/>
    <property type="project" value="TreeGrafter"/>
</dbReference>
<feature type="coiled-coil region" evidence="17">
    <location>
        <begin position="1380"/>
        <end position="1592"/>
    </location>
</feature>
<keyword evidence="6" id="KW-0227">DNA damage</keyword>
<keyword evidence="10" id="KW-0234">DNA repair</keyword>
<dbReference type="PANTHER" id="PTHR18902:SF27">
    <property type="entry name" value="CENTROSOMAL PROTEIN OF 164 KDA"/>
    <property type="match status" value="1"/>
</dbReference>
<dbReference type="GO" id="GO:0005813">
    <property type="term" value="C:centrosome"/>
    <property type="evidence" value="ECO:0007669"/>
    <property type="project" value="TreeGrafter"/>
</dbReference>
<evidence type="ECO:0000256" key="10">
    <source>
        <dbReference type="ARBA" id="ARBA00023204"/>
    </source>
</evidence>
<feature type="coiled-coil region" evidence="17">
    <location>
        <begin position="1139"/>
        <end position="1352"/>
    </location>
</feature>
<dbReference type="CDD" id="cd06503">
    <property type="entry name" value="ATP-synt_Fo_b"/>
    <property type="match status" value="1"/>
</dbReference>
<evidence type="ECO:0000256" key="1">
    <source>
        <dbReference type="ARBA" id="ARBA00004114"/>
    </source>
</evidence>
<dbReference type="SUPFAM" id="SSF51045">
    <property type="entry name" value="WW domain"/>
    <property type="match status" value="1"/>
</dbReference>
<dbReference type="GO" id="GO:0006281">
    <property type="term" value="P:DNA repair"/>
    <property type="evidence" value="ECO:0007669"/>
    <property type="project" value="UniProtKB-KW"/>
</dbReference>
<feature type="compositionally biased region" description="Basic and acidic residues" evidence="18">
    <location>
        <begin position="466"/>
        <end position="478"/>
    </location>
</feature>
<dbReference type="Pfam" id="PF00397">
    <property type="entry name" value="WW"/>
    <property type="match status" value="1"/>
</dbReference>
<feature type="region of interest" description="Disordered" evidence="18">
    <location>
        <begin position="108"/>
        <end position="154"/>
    </location>
</feature>
<dbReference type="FunFam" id="3.30.1470.10:FF:000001">
    <property type="entry name" value="Centrosomal protein of 164 kDa"/>
    <property type="match status" value="1"/>
</dbReference>
<dbReference type="InterPro" id="IPR051841">
    <property type="entry name" value="MT-Golgi_org_protein"/>
</dbReference>
<feature type="compositionally biased region" description="Basic and acidic residues" evidence="18">
    <location>
        <begin position="889"/>
        <end position="916"/>
    </location>
</feature>
<feature type="region of interest" description="Disordered" evidence="18">
    <location>
        <begin position="1814"/>
        <end position="1872"/>
    </location>
</feature>
<evidence type="ECO:0000256" key="13">
    <source>
        <dbReference type="ARBA" id="ARBA00023306"/>
    </source>
</evidence>
<keyword evidence="5" id="KW-0132">Cell division</keyword>
<feature type="compositionally biased region" description="Polar residues" evidence="18">
    <location>
        <begin position="724"/>
        <end position="733"/>
    </location>
</feature>
<keyword evidence="4" id="KW-0597">Phosphoprotein</keyword>
<comment type="caution">
    <text evidence="20">The sequence shown here is derived from an EMBL/GenBank/DDBJ whole genome shotgun (WGS) entry which is preliminary data.</text>
</comment>
<evidence type="ECO:0000256" key="6">
    <source>
        <dbReference type="ARBA" id="ARBA00022763"/>
    </source>
</evidence>
<dbReference type="PANTHER" id="PTHR18902">
    <property type="entry name" value="NUCLEAR MITOTIC APPARATUS PROTEIN 1-RELATED"/>
    <property type="match status" value="1"/>
</dbReference>
<evidence type="ECO:0000256" key="5">
    <source>
        <dbReference type="ARBA" id="ARBA00022618"/>
    </source>
</evidence>
<comment type="subunit">
    <text evidence="15">Interacts (via N-terminus) with ATRIP. Interacts with ATM, ATR and MDC1. Interacts with XPA (via N-terminus) upon UV irradiation. Interacts with CEP83, CCDC92, TTBK2, DVL3, NPHP3 and weakly with NPHP4. Interacts with DZIP1.</text>
</comment>
<keyword evidence="9 17" id="KW-0175">Coiled coil</keyword>
<sequence length="2002" mass="223357">MARRPFVLGDQLILEEDSDETYVPSEQEILDFARVIGIDPIKEPELMWLAREGIEAPLPKGWKPCQNITGDIYYFNFNTGQSIWDHPCDEHYRKLVIQEREKWLAPGAIKKKDKKKKKEKKNKKDKETSKSPLETQPEQGLLPSSSFHRGLSPLPAPGLADLDLDQEVQVRSEASFKKGRSLCMPGDTPWPLMGALPGKLQPLSKGQAPRTHQIFADVEKILGRPPVQCKTESGDPQGLELTQKATEKIYLEFSDPEIEQLELRSRQQKPGTGAAQIPEPLKNGQDALECRSQTPVHSKFPEAPRGLQLKGEQRSHSVATLSCTGPGGDKGQSPIPLPSSEEEPSLSLCSSDHALPSRRSKLFLLESSPAEDLSWQGVPGEGGDLGRGRWRREPPGLWMGQVSKLVNKDTTESCKEVEPAAPEVPEASAEDAPQGLFLMPPDNLASELASKPPSGDSDSKGRHHLHESPEFPNEDREPSVPGADSDSSSGGGSSLASPLGSQVLGEVSNFPWDLQSPQGCFPIVGQSDPGPRDVRFCPFLVPQLPPTQSSAEEKSESEDYSEDQRFYQHILQMVKLSRRLEGLELPENVQEMPCKDIAGMVCGMATESSRMCSEGEHKAIRTQERDSELLAWGPELLEHSPEVVSASARQELSQQAQCQLSSGLKQGLVQPSSDTGLAAEPSKMQLLNQVLGSPLAPVQAPLWSLAPLRGLGDALPAALRGSQSVSLGSSADSGQLGEPTLGPKTAACAKGSLGSTHEGKRTLSLLALGEETNEEDEEESDNQSVRSSGELLKNLHLDLGALGGNFEYEESPRSSQPVDKKDVSLNSNADRPPTPGKLFSQGADSSLGSVDGSRSQGRVASPQSAQKENENPKISASQVAPRWGPGGDHPAKDSKKERAEDIVEAKEEGSKREGAAKETPTLEENTSDASEESEILEHLKDPQLSESEASVPKSFLGLDFGCRNQISEHLLDGDMLSPVLGRAHLEAQGLGQERDDSQSSRAEPQSKHSQVSEREQLQSTLHSQAVEEGLLQTPEGQPEWKEEESGKDSVASPTPLAPLQREQVLSLPAFPERSEEKHSQAEELGLGQQEAEEPEEKVAVSPTSSVSSEVQTTEPAAPQKQFSKAILKAADEAVTQEPKEDQRQLLEVKKERQKQLEERLWREEEEEVQRLYQQKEKSLSLLKAQLQKAAAAEEEEEETRIREEESQRLARLWAQVQSSTEAFENQIRTEQQAALQRLREEAETLQKAERASLEQKSRRVLEQLREQLEAEERSAQAALKAEKEAEKEVALRQLREKLEGERKEAVADLEKEHSAELERLCSSLEAKHREVVSSLQKKIEGAQQKEEAQLQESLVLAEQRAHQKVHQVTEYEQELSSLFRDKRQEVEREHERKMDKMKEEHRKAMAEARERYEAEERKQRADLLGHLTGELERLRRAHERELENLRQEQDQQLEDLRRRHRDQERKLQDLEVELAARTKDIKARLAQLDAQEENMRKEKQLLLDAQRQAALEKEETTATRQHLEEAKKEHTHLVESKRQLRRVIDDLRVRRVELESQVDLLQAQSQRLQKHLSSLEAEVQRKQDMFKELAAENNASPHLEPDLHIEDLRKSLGTNETQEVSSSLSQSKEEIDLAMDSVRHFLSAEGVAVRSAKEFLVRQTRSMRRRQTALKAAQQHWRRELANAQEVDEDLPGTKILDNVCKNLDEETRHLDEMKSAMRKGHDLLKKKEEKLSQLESSLQEEVSDEDTLKGSSIKKVTFDLSDMEDLSSESSESCPLPHITLTPSSADPNKIHYLSSSLQRISSELNGVLSVLGSLNSQPPPPPLLTSSLRPSKNTPTPAYPLLTKPSSSSSATPTSTQWAWDPGQGTRLSSSSQTVDDFLLEKWRKYFPSGVPLLSGCPPPLENKLGYVSVSEQLHLLQHSHSRVPKMDSVSVQSMIESNRKWLEHFKNDPKVTHLDVLNHLVFLHFVTRQLFSSAPKPTATSNLLQLGLDENNRLNVFHY</sequence>
<accession>A0AAW0HFC1</accession>
<feature type="region of interest" description="Disordered" evidence="18">
    <location>
        <begin position="543"/>
        <end position="562"/>
    </location>
</feature>
<feature type="compositionally biased region" description="Polar residues" evidence="18">
    <location>
        <begin position="130"/>
        <end position="147"/>
    </location>
</feature>
<keyword evidence="8" id="KW-0970">Cilium biogenesis/degradation</keyword>
<evidence type="ECO:0000256" key="7">
    <source>
        <dbReference type="ARBA" id="ARBA00022776"/>
    </source>
</evidence>
<evidence type="ECO:0000256" key="14">
    <source>
        <dbReference type="ARBA" id="ARBA00056906"/>
    </source>
</evidence>
<feature type="region of interest" description="Disordered" evidence="18">
    <location>
        <begin position="260"/>
        <end position="352"/>
    </location>
</feature>
<dbReference type="CDD" id="cd00201">
    <property type="entry name" value="WW"/>
    <property type="match status" value="1"/>
</dbReference>
<comment type="function">
    <text evidence="14">Plays a role in microtubule organization and/or maintenance for the formation of primary cilia (PC), a microtubule-based structure that protrudes from the surface of epithelial cells. Plays a critical role in G2/M checkpoint and nuclear divisions. A key player in the DNA damage-activated ATR/ATM signaling cascade since it is required for the proper phosphorylation of H2AX, RPA, CHEK2 and CHEK1. Plays a critical role in chromosome segregation, acting as a mediator required for the maintenance of genomic stability through modulation of MDC1, RPA and CHEK1.</text>
</comment>
<dbReference type="EMBL" id="JBBHLL010000558">
    <property type="protein sequence ID" value="KAK7800281.1"/>
    <property type="molecule type" value="Genomic_DNA"/>
</dbReference>
<dbReference type="GO" id="GO:0005814">
    <property type="term" value="C:centriole"/>
    <property type="evidence" value="ECO:0007669"/>
    <property type="project" value="UniProtKB-SubCell"/>
</dbReference>
<evidence type="ECO:0000256" key="3">
    <source>
        <dbReference type="ARBA" id="ARBA00022490"/>
    </source>
</evidence>
<evidence type="ECO:0000256" key="8">
    <source>
        <dbReference type="ARBA" id="ARBA00022794"/>
    </source>
</evidence>
<feature type="region of interest" description="Disordered" evidence="18">
    <location>
        <begin position="370"/>
        <end position="500"/>
    </location>
</feature>
<feature type="compositionally biased region" description="Low complexity" evidence="18">
    <location>
        <begin position="1845"/>
        <end position="1858"/>
    </location>
</feature>